<sequence length="179" mass="20261">MNDTDLFSAYIKKIETECPLPDESAGHTVASMLIAHRMGLFDRAVTQGDKAVRLLKEEETSPEVLVRAVMIVKTDAQRKIARQVTIKSSFDWEGKDPSHDGSRVISGDDSEYEFDEDNFGWLIVSLPKEKEDIRDSYMLDTALMLLYGVAICSSPMDEQAMAEHLNDFLIQRLGLYHED</sequence>
<dbReference type="AlphaFoldDB" id="A0A9Q4PXI0"/>
<proteinExistence type="predicted"/>
<organism evidence="1 2">
    <name type="scientific">Methanogenium marinum</name>
    <dbReference type="NCBI Taxonomy" id="348610"/>
    <lineage>
        <taxon>Archaea</taxon>
        <taxon>Methanobacteriati</taxon>
        <taxon>Methanobacteriota</taxon>
        <taxon>Stenosarchaea group</taxon>
        <taxon>Methanomicrobia</taxon>
        <taxon>Methanomicrobiales</taxon>
        <taxon>Methanomicrobiaceae</taxon>
        <taxon>Methanogenium</taxon>
    </lineage>
</organism>
<protein>
    <submittedName>
        <fullName evidence="1">Uncharacterized protein</fullName>
    </submittedName>
</protein>
<accession>A0A9Q4PXI0</accession>
<evidence type="ECO:0000313" key="2">
    <source>
        <dbReference type="Proteomes" id="UP001143747"/>
    </source>
</evidence>
<keyword evidence="2" id="KW-1185">Reference proteome</keyword>
<evidence type="ECO:0000313" key="1">
    <source>
        <dbReference type="EMBL" id="MDE4907108.1"/>
    </source>
</evidence>
<dbReference type="RefSeq" id="WP_274923773.1">
    <property type="nucleotide sequence ID" value="NZ_JAKELO010000002.1"/>
</dbReference>
<gene>
    <name evidence="1" type="ORF">L0665_00500</name>
</gene>
<dbReference type="Proteomes" id="UP001143747">
    <property type="component" value="Unassembled WGS sequence"/>
</dbReference>
<dbReference type="EMBL" id="JAKELO010000002">
    <property type="protein sequence ID" value="MDE4907108.1"/>
    <property type="molecule type" value="Genomic_DNA"/>
</dbReference>
<reference evidence="1" key="1">
    <citation type="submission" date="2022-01" db="EMBL/GenBank/DDBJ databases">
        <title>Draft genome of Methanogenium marinum DSM 15558.</title>
        <authorList>
            <person name="Chen S.-C."/>
            <person name="You Y.-T."/>
        </authorList>
    </citation>
    <scope>NUCLEOTIDE SEQUENCE</scope>
    <source>
        <strain evidence="1">DSM 15558</strain>
    </source>
</reference>
<name>A0A9Q4PXI0_9EURY</name>
<comment type="caution">
    <text evidence="1">The sequence shown here is derived from an EMBL/GenBank/DDBJ whole genome shotgun (WGS) entry which is preliminary data.</text>
</comment>